<keyword evidence="4" id="KW-0418">Kinase</keyword>
<proteinExistence type="inferred from homology"/>
<feature type="domain" description="Aspartate/glutamate/uridylate kinase" evidence="3">
    <location>
        <begin position="15"/>
        <end position="405"/>
    </location>
</feature>
<dbReference type="InterPro" id="IPR001048">
    <property type="entry name" value="Asp/Glu/Uridylate_kinase"/>
</dbReference>
<evidence type="ECO:0000313" key="4">
    <source>
        <dbReference type="EMBL" id="CEH14866.1"/>
    </source>
</evidence>
<dbReference type="Gene3D" id="3.40.1160.10">
    <property type="entry name" value="Acetylglutamate kinase-like"/>
    <property type="match status" value="2"/>
</dbReference>
<feature type="compositionally biased region" description="Low complexity" evidence="2">
    <location>
        <begin position="137"/>
        <end position="154"/>
    </location>
</feature>
<dbReference type="OrthoDB" id="4323675at2759"/>
<dbReference type="EMBL" id="CCYA01000249">
    <property type="protein sequence ID" value="CEH14866.1"/>
    <property type="molecule type" value="Genomic_DNA"/>
</dbReference>
<evidence type="ECO:0000313" key="5">
    <source>
        <dbReference type="Proteomes" id="UP000054845"/>
    </source>
</evidence>
<dbReference type="GO" id="GO:0009090">
    <property type="term" value="P:homoserine biosynthetic process"/>
    <property type="evidence" value="ECO:0007669"/>
    <property type="project" value="TreeGrafter"/>
</dbReference>
<dbReference type="GO" id="GO:0004072">
    <property type="term" value="F:aspartate kinase activity"/>
    <property type="evidence" value="ECO:0007669"/>
    <property type="project" value="TreeGrafter"/>
</dbReference>
<dbReference type="PANTHER" id="PTHR21499:SF59">
    <property type="entry name" value="ASPARTOKINASE"/>
    <property type="match status" value="1"/>
</dbReference>
<dbReference type="GO" id="GO:0005829">
    <property type="term" value="C:cytosol"/>
    <property type="evidence" value="ECO:0007669"/>
    <property type="project" value="TreeGrafter"/>
</dbReference>
<dbReference type="STRING" id="401625.A0A0N7L9V8"/>
<evidence type="ECO:0000256" key="1">
    <source>
        <dbReference type="ARBA" id="ARBA00010122"/>
    </source>
</evidence>
<name>A0A0N7L9V8_9BASI</name>
<organism evidence="4 5">
    <name type="scientific">Ceraceosorus bombacis</name>
    <dbReference type="NCBI Taxonomy" id="401625"/>
    <lineage>
        <taxon>Eukaryota</taxon>
        <taxon>Fungi</taxon>
        <taxon>Dikarya</taxon>
        <taxon>Basidiomycota</taxon>
        <taxon>Ustilaginomycotina</taxon>
        <taxon>Exobasidiomycetes</taxon>
        <taxon>Ceraceosorales</taxon>
        <taxon>Ceraceosoraceae</taxon>
        <taxon>Ceraceosorus</taxon>
    </lineage>
</organism>
<dbReference type="PANTHER" id="PTHR21499">
    <property type="entry name" value="ASPARTATE KINASE"/>
    <property type="match status" value="1"/>
</dbReference>
<keyword evidence="4" id="KW-0808">Transferase</keyword>
<dbReference type="SUPFAM" id="SSF53633">
    <property type="entry name" value="Carbamate kinase-like"/>
    <property type="match status" value="2"/>
</dbReference>
<dbReference type="InterPro" id="IPR036393">
    <property type="entry name" value="AceGlu_kinase-like_sf"/>
</dbReference>
<accession>A0A0N7L9V8</accession>
<evidence type="ECO:0000256" key="2">
    <source>
        <dbReference type="SAM" id="MobiDB-lite"/>
    </source>
</evidence>
<evidence type="ECO:0000259" key="3">
    <source>
        <dbReference type="Pfam" id="PF00696"/>
    </source>
</evidence>
<comment type="similarity">
    <text evidence="1">Belongs to the aspartokinase family.</text>
</comment>
<dbReference type="GO" id="GO:0009089">
    <property type="term" value="P:lysine biosynthetic process via diaminopimelate"/>
    <property type="evidence" value="ECO:0007669"/>
    <property type="project" value="TreeGrafter"/>
</dbReference>
<protein>
    <submittedName>
        <fullName evidence="4">Aspartate kinase</fullName>
    </submittedName>
</protein>
<feature type="region of interest" description="Disordered" evidence="2">
    <location>
        <begin position="132"/>
        <end position="154"/>
    </location>
</feature>
<sequence>MESLPQASASLAWSVHKIGGTSIARYLDHIVDNIVAPRATSERLVIVCSARSLASKAKGTTSTLLEAAEKAAESRGTSQRRASDARGRDQRWRLDCFAQADPAPLRSPLLSPLHNPSGVPLDRVTSALLDRARERSTSASTRTSSASRSTSSTLSSMRNSLIDFADIQESPPSSRASLDERFDVRTAKEFGWLSDIQALQEDHFAAVRTHCQDASIAEKCLSDLSCDFDELYAVLAAVETLGFLSAQMKERIVAFGELWSTRVLTAALCSKHLDASVVRLDSLALDWDTCNADQVEERVVRAIRDELAHNSSRVLVVPGYYGPLPYALLETVGRGYSDRCASLCADALSVSCMFIWKEVAGILQANPNVAADAKVISVITRREAHELAKYGNEVINAEALKVDKSVRIKVQHVLFPDDPGTVIDGVTDEADLSSGHASRFSLSLLPNVHLITHALGSPAAVALAAEVSRGDFARAIATQSDGEAMTVWLQASPAELTRLTQAAASSKLVRDEAVTLLALTGSRDDAAAKLCVALPAIQPPPLSISMCAFPLTTLFAVRSCNAEENVRRVHAALASGGF</sequence>
<dbReference type="Proteomes" id="UP000054845">
    <property type="component" value="Unassembled WGS sequence"/>
</dbReference>
<feature type="region of interest" description="Disordered" evidence="2">
    <location>
        <begin position="68"/>
        <end position="87"/>
    </location>
</feature>
<keyword evidence="5" id="KW-1185">Reference proteome</keyword>
<reference evidence="4 5" key="1">
    <citation type="submission" date="2014-09" db="EMBL/GenBank/DDBJ databases">
        <authorList>
            <person name="Magalhaes I.L.F."/>
            <person name="Oliveira U."/>
            <person name="Santos F.R."/>
            <person name="Vidigal T.H.D.A."/>
            <person name="Brescovit A.D."/>
            <person name="Santos A.J."/>
        </authorList>
    </citation>
    <scope>NUCLEOTIDE SEQUENCE [LARGE SCALE GENOMIC DNA]</scope>
</reference>
<dbReference type="AlphaFoldDB" id="A0A0N7L9V8"/>
<dbReference type="Pfam" id="PF00696">
    <property type="entry name" value="AA_kinase"/>
    <property type="match status" value="1"/>
</dbReference>